<keyword evidence="2" id="KW-1185">Reference proteome</keyword>
<evidence type="ECO:0000313" key="1">
    <source>
        <dbReference type="EMBL" id="TCD69600.1"/>
    </source>
</evidence>
<dbReference type="Gene3D" id="3.80.10.10">
    <property type="entry name" value="Ribonuclease Inhibitor"/>
    <property type="match status" value="1"/>
</dbReference>
<protein>
    <recommendedName>
        <fullName evidence="3">F-box domain-containing protein</fullName>
    </recommendedName>
</protein>
<dbReference type="Proteomes" id="UP000292702">
    <property type="component" value="Unassembled WGS sequence"/>
</dbReference>
<dbReference type="EMBL" id="RWJN01000038">
    <property type="protein sequence ID" value="TCD69600.1"/>
    <property type="molecule type" value="Genomic_DNA"/>
</dbReference>
<dbReference type="InterPro" id="IPR032675">
    <property type="entry name" value="LRR_dom_sf"/>
</dbReference>
<accession>A0A4R0RLK4</accession>
<gene>
    <name evidence="1" type="ORF">EIP91_007022</name>
</gene>
<name>A0A4R0RLK4_9APHY</name>
<organism evidence="1 2">
    <name type="scientific">Steccherinum ochraceum</name>
    <dbReference type="NCBI Taxonomy" id="92696"/>
    <lineage>
        <taxon>Eukaryota</taxon>
        <taxon>Fungi</taxon>
        <taxon>Dikarya</taxon>
        <taxon>Basidiomycota</taxon>
        <taxon>Agaricomycotina</taxon>
        <taxon>Agaricomycetes</taxon>
        <taxon>Polyporales</taxon>
        <taxon>Steccherinaceae</taxon>
        <taxon>Steccherinum</taxon>
    </lineage>
</organism>
<evidence type="ECO:0008006" key="3">
    <source>
        <dbReference type="Google" id="ProtNLM"/>
    </source>
</evidence>
<dbReference type="AlphaFoldDB" id="A0A4R0RLK4"/>
<dbReference type="STRING" id="92696.A0A4R0RLK4"/>
<comment type="caution">
    <text evidence="1">The sequence shown here is derived from an EMBL/GenBank/DDBJ whole genome shotgun (WGS) entry which is preliminary data.</text>
</comment>
<proteinExistence type="predicted"/>
<reference evidence="1 2" key="1">
    <citation type="submission" date="2018-11" db="EMBL/GenBank/DDBJ databases">
        <title>Genome assembly of Steccherinum ochraceum LE-BIN_3174, the white-rot fungus of the Steccherinaceae family (The Residual Polyporoid clade, Polyporales, Basidiomycota).</title>
        <authorList>
            <person name="Fedorova T.V."/>
            <person name="Glazunova O.A."/>
            <person name="Landesman E.O."/>
            <person name="Moiseenko K.V."/>
            <person name="Psurtseva N.V."/>
            <person name="Savinova O.S."/>
            <person name="Shakhova N.V."/>
            <person name="Tyazhelova T.V."/>
            <person name="Vasina D.V."/>
        </authorList>
    </citation>
    <scope>NUCLEOTIDE SEQUENCE [LARGE SCALE GENOMIC DNA]</scope>
    <source>
        <strain evidence="1 2">LE-BIN_3174</strain>
    </source>
</reference>
<sequence length="563" mass="63288">MHLPVSQELHHMQGEVNVNDDHSPSTCAHGVPKCLLISEIMEKILGHAHDFEEGLPTLAAMAASCKTFCDPAMDVLWREVADVVPIMQCLPADAWQVTATPRAPLLNDRYLDKMLSLTAGRTLSAKEWERADINALRVKRISFQVIYRLSPRIRWTVSPTVFEAIRRHIGSSDQSCLFPNAKKLEVSYAPQENNGVVWTDVPYLVGGRLTELSIYRSIFQPSAVAVNDTLGTIFSRCRSLTRVLLEFEDAQLWSLESVMVFVGLLERSPQIQFLRTNVDLNYQPEAGRMVPPEPLLLPCIETLIFGQPSFSGASKFLTMVASRNLDTAMMFCSDTEALEREVRLYFQCLARFSSLTYIVVTTSLSPPHDDLSVYRDIPPTLIVTSQTISPLFCLRGLTHIELQITRIVDLTDDFISRLAQAWPSLRRLDFTSAIPHVIQPLLTFKGLLALSEYSTNLRNLTINFHPTLPSKMAVQRAKELRRRHGVEAHPLREISCYFTSPPSDDDPEALADFITDLFPNLEGFAPVSQMGPPSETLDVAEAGWERLQQAVYMRIPKDTSDSD</sequence>
<dbReference type="OrthoDB" id="2769405at2759"/>
<evidence type="ECO:0000313" key="2">
    <source>
        <dbReference type="Proteomes" id="UP000292702"/>
    </source>
</evidence>